<evidence type="ECO:0000313" key="2">
    <source>
        <dbReference type="Proteomes" id="UP000638648"/>
    </source>
</evidence>
<sequence>MTAQEPETVAEAFARICPNRHPGRICTAARYWDGCARLLPKQLLDDLLDEKV</sequence>
<dbReference type="AlphaFoldDB" id="A0A927N7T0"/>
<dbReference type="Proteomes" id="UP000638648">
    <property type="component" value="Unassembled WGS sequence"/>
</dbReference>
<keyword evidence="2" id="KW-1185">Reference proteome</keyword>
<protein>
    <submittedName>
        <fullName evidence="1">Uncharacterized protein</fullName>
    </submittedName>
</protein>
<reference evidence="1" key="1">
    <citation type="submission" date="2020-10" db="EMBL/GenBank/DDBJ databases">
        <title>Sequencing the genomes of 1000 actinobacteria strains.</title>
        <authorList>
            <person name="Klenk H.-P."/>
        </authorList>
    </citation>
    <scope>NUCLEOTIDE SEQUENCE</scope>
    <source>
        <strain evidence="1">DSM 45354</strain>
    </source>
</reference>
<gene>
    <name evidence="1" type="ORF">HEB94_009426</name>
</gene>
<name>A0A927N7T0_9ACTN</name>
<accession>A0A927N7T0</accession>
<organism evidence="1 2">
    <name type="scientific">Actinopolymorpha pittospori</name>
    <dbReference type="NCBI Taxonomy" id="648752"/>
    <lineage>
        <taxon>Bacteria</taxon>
        <taxon>Bacillati</taxon>
        <taxon>Actinomycetota</taxon>
        <taxon>Actinomycetes</taxon>
        <taxon>Propionibacteriales</taxon>
        <taxon>Actinopolymorphaceae</taxon>
        <taxon>Actinopolymorpha</taxon>
    </lineage>
</organism>
<proteinExistence type="predicted"/>
<dbReference type="EMBL" id="JADBEM010000001">
    <property type="protein sequence ID" value="MBE1612578.1"/>
    <property type="molecule type" value="Genomic_DNA"/>
</dbReference>
<evidence type="ECO:0000313" key="1">
    <source>
        <dbReference type="EMBL" id="MBE1612578.1"/>
    </source>
</evidence>
<comment type="caution">
    <text evidence="1">The sequence shown here is derived from an EMBL/GenBank/DDBJ whole genome shotgun (WGS) entry which is preliminary data.</text>
</comment>
<dbReference type="RefSeq" id="WP_192755604.1">
    <property type="nucleotide sequence ID" value="NZ_BAABJL010000194.1"/>
</dbReference>